<evidence type="ECO:0000256" key="1">
    <source>
        <dbReference type="ARBA" id="ARBA00006432"/>
    </source>
</evidence>
<comment type="caution">
    <text evidence="3">The sequence shown here is derived from an EMBL/GenBank/DDBJ whole genome shotgun (WGS) entry which is preliminary data.</text>
</comment>
<dbReference type="EMBL" id="JAMSHJ010000001">
    <property type="protein sequence ID" value="KAI5446140.1"/>
    <property type="molecule type" value="Genomic_DNA"/>
</dbReference>
<dbReference type="Gene3D" id="3.40.50.12780">
    <property type="entry name" value="N-terminal domain of ligase-like"/>
    <property type="match status" value="2"/>
</dbReference>
<dbReference type="GO" id="GO:0006631">
    <property type="term" value="P:fatty acid metabolic process"/>
    <property type="evidence" value="ECO:0007669"/>
    <property type="project" value="TreeGrafter"/>
</dbReference>
<dbReference type="Gramene" id="Psat01G0411900-T1">
    <property type="protein sequence ID" value="KAI5446140.1"/>
    <property type="gene ID" value="KIW84_014119"/>
</dbReference>
<sequence length="465" mass="51193">MRIPFSEVFNDVKGNLGGVRIGIEAKPSAKFVAGILATWFSGGVVVPLALSYPEVELLYVMNNSDVSAILSTEDHSELMQNIANKTSPRFFFHIPLVSNKSSEKSNNGHSKNGESDADRIFLENIERSSEDLALILYTSGTTVYSPLSTSVPRLSFLPKFSVSGIWKRWRESYPTEGYEADDAITVFTGVPTMYTRLIQGFHAMDPELRATSASSARNLRLMICGSSALLQPVMQEWESTTGHRLLERCGMTEFVIGGTVYPGLTLTAGTVWWVLNSLNVPLSVETVCVFTALILSLCLVGNLSINEGDDSQEEHAFSEGVSNYTIASFGEVEKLGKESLVKPSLPSKNVVVVVMYISGSTAESVMMAADVAIGYGTPMTLTDTSNKIKKGTKGDALFKSHTCCKQQEIRQKYIPNHEMACFSFQDGQQMKDQIAAYVEYLIQFTSEKFADDIAELIRNRYPSKD</sequence>
<name>A0A9D5BM75_PEA</name>
<protein>
    <recommendedName>
        <fullName evidence="2">AMP-dependent synthetase/ligase domain-containing protein</fullName>
    </recommendedName>
</protein>
<dbReference type="PANTHER" id="PTHR43201">
    <property type="entry name" value="ACYL-COA SYNTHETASE"/>
    <property type="match status" value="1"/>
</dbReference>
<evidence type="ECO:0000313" key="3">
    <source>
        <dbReference type="EMBL" id="KAI5446140.1"/>
    </source>
</evidence>
<dbReference type="AlphaFoldDB" id="A0A9D5BM75"/>
<dbReference type="InterPro" id="IPR000873">
    <property type="entry name" value="AMP-dep_synth/lig_dom"/>
</dbReference>
<evidence type="ECO:0000313" key="4">
    <source>
        <dbReference type="Proteomes" id="UP001058974"/>
    </source>
</evidence>
<dbReference type="GO" id="GO:0031956">
    <property type="term" value="F:medium-chain fatty acid-CoA ligase activity"/>
    <property type="evidence" value="ECO:0007669"/>
    <property type="project" value="TreeGrafter"/>
</dbReference>
<dbReference type="PANTHER" id="PTHR43201:SF8">
    <property type="entry name" value="ACYL-COA SYNTHETASE FAMILY MEMBER 3"/>
    <property type="match status" value="1"/>
</dbReference>
<comment type="similarity">
    <text evidence="1">Belongs to the ATP-dependent AMP-binding enzyme family.</text>
</comment>
<proteinExistence type="inferred from homology"/>
<accession>A0A9D5BM75</accession>
<organism evidence="3 4">
    <name type="scientific">Pisum sativum</name>
    <name type="common">Garden pea</name>
    <name type="synonym">Lathyrus oleraceus</name>
    <dbReference type="NCBI Taxonomy" id="3888"/>
    <lineage>
        <taxon>Eukaryota</taxon>
        <taxon>Viridiplantae</taxon>
        <taxon>Streptophyta</taxon>
        <taxon>Embryophyta</taxon>
        <taxon>Tracheophyta</taxon>
        <taxon>Spermatophyta</taxon>
        <taxon>Magnoliopsida</taxon>
        <taxon>eudicotyledons</taxon>
        <taxon>Gunneridae</taxon>
        <taxon>Pentapetalae</taxon>
        <taxon>rosids</taxon>
        <taxon>fabids</taxon>
        <taxon>Fabales</taxon>
        <taxon>Fabaceae</taxon>
        <taxon>Papilionoideae</taxon>
        <taxon>50 kb inversion clade</taxon>
        <taxon>NPAAA clade</taxon>
        <taxon>Hologalegina</taxon>
        <taxon>IRL clade</taxon>
        <taxon>Fabeae</taxon>
        <taxon>Lathyrus</taxon>
    </lineage>
</organism>
<gene>
    <name evidence="3" type="ORF">KIW84_014119</name>
</gene>
<feature type="domain" description="AMP-dependent synthetase/ligase" evidence="2">
    <location>
        <begin position="183"/>
        <end position="260"/>
    </location>
</feature>
<dbReference type="Pfam" id="PF00501">
    <property type="entry name" value="AMP-binding"/>
    <property type="match status" value="2"/>
</dbReference>
<dbReference type="Proteomes" id="UP001058974">
    <property type="component" value="Chromosome 1"/>
</dbReference>
<feature type="domain" description="AMP-dependent synthetase/ligase" evidence="2">
    <location>
        <begin position="18"/>
        <end position="142"/>
    </location>
</feature>
<dbReference type="SUPFAM" id="SSF56801">
    <property type="entry name" value="Acetyl-CoA synthetase-like"/>
    <property type="match status" value="1"/>
</dbReference>
<evidence type="ECO:0000259" key="2">
    <source>
        <dbReference type="Pfam" id="PF00501"/>
    </source>
</evidence>
<keyword evidence="4" id="KW-1185">Reference proteome</keyword>
<reference evidence="3 4" key="1">
    <citation type="journal article" date="2022" name="Nat. Genet.">
        <title>Improved pea reference genome and pan-genome highlight genomic features and evolutionary characteristics.</title>
        <authorList>
            <person name="Yang T."/>
            <person name="Liu R."/>
            <person name="Luo Y."/>
            <person name="Hu S."/>
            <person name="Wang D."/>
            <person name="Wang C."/>
            <person name="Pandey M.K."/>
            <person name="Ge S."/>
            <person name="Xu Q."/>
            <person name="Li N."/>
            <person name="Li G."/>
            <person name="Huang Y."/>
            <person name="Saxena R.K."/>
            <person name="Ji Y."/>
            <person name="Li M."/>
            <person name="Yan X."/>
            <person name="He Y."/>
            <person name="Liu Y."/>
            <person name="Wang X."/>
            <person name="Xiang C."/>
            <person name="Varshney R.K."/>
            <person name="Ding H."/>
            <person name="Gao S."/>
            <person name="Zong X."/>
        </authorList>
    </citation>
    <scope>NUCLEOTIDE SEQUENCE [LARGE SCALE GENOMIC DNA]</scope>
    <source>
        <strain evidence="3 4">cv. Zhongwan 6</strain>
    </source>
</reference>
<dbReference type="InterPro" id="IPR042099">
    <property type="entry name" value="ANL_N_sf"/>
</dbReference>